<dbReference type="EMBL" id="MU129000">
    <property type="protein sequence ID" value="KAF9511471.1"/>
    <property type="molecule type" value="Genomic_DNA"/>
</dbReference>
<dbReference type="Proteomes" id="UP000886523">
    <property type="component" value="Unassembled WGS sequence"/>
</dbReference>
<evidence type="ECO:0000313" key="2">
    <source>
        <dbReference type="Proteomes" id="UP000886523"/>
    </source>
</evidence>
<sequence length="182" mass="20805">MDDCYWCPDEEWFRIPVRESAASLRFTWTSVQALRCADNGGGRSKLSLWYRQVFPVWASYTCATVYRVSREVVRMTCVAAAFEPMQGPKDDPTDAATGAVSLTLICCGTFIEHFVGARYHWWVNDRLLDCSLFRTQLFDVGFYRAGLKSAKWSTTVNLLAWYLNTEMLFHVGGSIEERAPEL</sequence>
<gene>
    <name evidence="1" type="ORF">BS47DRAFT_1363836</name>
</gene>
<protein>
    <submittedName>
        <fullName evidence="1">Uncharacterized protein</fullName>
    </submittedName>
</protein>
<evidence type="ECO:0000313" key="1">
    <source>
        <dbReference type="EMBL" id="KAF9511471.1"/>
    </source>
</evidence>
<dbReference type="AlphaFoldDB" id="A0A9P6AV85"/>
<name>A0A9P6AV85_9AGAM</name>
<accession>A0A9P6AV85</accession>
<reference evidence="1" key="1">
    <citation type="journal article" date="2020" name="Nat. Commun.">
        <title>Large-scale genome sequencing of mycorrhizal fungi provides insights into the early evolution of symbiotic traits.</title>
        <authorList>
            <person name="Miyauchi S."/>
            <person name="Kiss E."/>
            <person name="Kuo A."/>
            <person name="Drula E."/>
            <person name="Kohler A."/>
            <person name="Sanchez-Garcia M."/>
            <person name="Morin E."/>
            <person name="Andreopoulos B."/>
            <person name="Barry K.W."/>
            <person name="Bonito G."/>
            <person name="Buee M."/>
            <person name="Carver A."/>
            <person name="Chen C."/>
            <person name="Cichocki N."/>
            <person name="Clum A."/>
            <person name="Culley D."/>
            <person name="Crous P.W."/>
            <person name="Fauchery L."/>
            <person name="Girlanda M."/>
            <person name="Hayes R.D."/>
            <person name="Keri Z."/>
            <person name="LaButti K."/>
            <person name="Lipzen A."/>
            <person name="Lombard V."/>
            <person name="Magnuson J."/>
            <person name="Maillard F."/>
            <person name="Murat C."/>
            <person name="Nolan M."/>
            <person name="Ohm R.A."/>
            <person name="Pangilinan J."/>
            <person name="Pereira M.F."/>
            <person name="Perotto S."/>
            <person name="Peter M."/>
            <person name="Pfister S."/>
            <person name="Riley R."/>
            <person name="Sitrit Y."/>
            <person name="Stielow J.B."/>
            <person name="Szollosi G."/>
            <person name="Zifcakova L."/>
            <person name="Stursova M."/>
            <person name="Spatafora J.W."/>
            <person name="Tedersoo L."/>
            <person name="Vaario L.M."/>
            <person name="Yamada A."/>
            <person name="Yan M."/>
            <person name="Wang P."/>
            <person name="Xu J."/>
            <person name="Bruns T."/>
            <person name="Baldrian P."/>
            <person name="Vilgalys R."/>
            <person name="Dunand C."/>
            <person name="Henrissat B."/>
            <person name="Grigoriev I.V."/>
            <person name="Hibbett D."/>
            <person name="Nagy L.G."/>
            <person name="Martin F.M."/>
        </authorList>
    </citation>
    <scope>NUCLEOTIDE SEQUENCE</scope>
    <source>
        <strain evidence="1">UP504</strain>
    </source>
</reference>
<proteinExistence type="predicted"/>
<comment type="caution">
    <text evidence="1">The sequence shown here is derived from an EMBL/GenBank/DDBJ whole genome shotgun (WGS) entry which is preliminary data.</text>
</comment>
<keyword evidence="2" id="KW-1185">Reference proteome</keyword>
<organism evidence="1 2">
    <name type="scientific">Hydnum rufescens UP504</name>
    <dbReference type="NCBI Taxonomy" id="1448309"/>
    <lineage>
        <taxon>Eukaryota</taxon>
        <taxon>Fungi</taxon>
        <taxon>Dikarya</taxon>
        <taxon>Basidiomycota</taxon>
        <taxon>Agaricomycotina</taxon>
        <taxon>Agaricomycetes</taxon>
        <taxon>Cantharellales</taxon>
        <taxon>Hydnaceae</taxon>
        <taxon>Hydnum</taxon>
    </lineage>
</organism>